<sequence length="309" mass="35178">MSTDTITGAGVFDAYITNLGKYNEGELIGEWVGFPTTPEEMQDVFRRIGIGQKDEFGQPYEEWFITDYDCPIPGLYDCLGEYESLDELNYLANKIEEMSVSEQECFEAAVELGEYTGSVQDLINLTENLDCYELYSDIHSDSDLGYYYAEDSGIYDKSAMGALSNYIDYEGFGRDIRFEEGGTFTDHGYIVGNQDRFIEQYNGDREEIPEEYRVFAPNEPEEEPLPPIDEQLANMSENEKQGLINGIEMALDYGIADDIPQSDMDLYNAVIQERSEQKPSIRKQLAENKEKCTTALQATEKNKNHDLEV</sequence>
<protein>
    <submittedName>
        <fullName evidence="1">Antirestriction protein ArdA</fullName>
    </submittedName>
</protein>
<evidence type="ECO:0000313" key="2">
    <source>
        <dbReference type="Proteomes" id="UP000806542"/>
    </source>
</evidence>
<dbReference type="Pfam" id="PF07275">
    <property type="entry name" value="ArdA"/>
    <property type="match status" value="1"/>
</dbReference>
<dbReference type="InterPro" id="IPR041893">
    <property type="entry name" value="ArdA_dom3"/>
</dbReference>
<gene>
    <name evidence="1" type="ORF">INF28_10390</name>
</gene>
<keyword evidence="2" id="KW-1185">Reference proteome</keyword>
<proteinExistence type="predicted"/>
<name>A0A9D5M1F8_9FIRM</name>
<dbReference type="Gene3D" id="1.10.10.1190">
    <property type="entry name" value="Antirestriction protein ArdA, domain 3"/>
    <property type="match status" value="1"/>
</dbReference>
<dbReference type="AlphaFoldDB" id="A0A9D5M1F8"/>
<evidence type="ECO:0000313" key="1">
    <source>
        <dbReference type="EMBL" id="MBE5040867.1"/>
    </source>
</evidence>
<organism evidence="1 2">
    <name type="scientific">Ructibacterium gallinarum</name>
    <dbReference type="NCBI Taxonomy" id="2779355"/>
    <lineage>
        <taxon>Bacteria</taxon>
        <taxon>Bacillati</taxon>
        <taxon>Bacillota</taxon>
        <taxon>Clostridia</taxon>
        <taxon>Eubacteriales</taxon>
        <taxon>Oscillospiraceae</taxon>
        <taxon>Ructibacterium</taxon>
    </lineage>
</organism>
<dbReference type="InterPro" id="IPR009899">
    <property type="entry name" value="ArdA"/>
</dbReference>
<dbReference type="Gene3D" id="3.10.20.480">
    <property type="entry name" value="Antirestriction protein ArdA, domain 1"/>
    <property type="match status" value="1"/>
</dbReference>
<dbReference type="Proteomes" id="UP000806542">
    <property type="component" value="Unassembled WGS sequence"/>
</dbReference>
<accession>A0A9D5M1F8</accession>
<comment type="caution">
    <text evidence="1">The sequence shown here is derived from an EMBL/GenBank/DDBJ whole genome shotgun (WGS) entry which is preliminary data.</text>
</comment>
<dbReference type="EMBL" id="JADCKB010000024">
    <property type="protein sequence ID" value="MBE5040867.1"/>
    <property type="molecule type" value="Genomic_DNA"/>
</dbReference>
<dbReference type="RefSeq" id="WP_226393407.1">
    <property type="nucleotide sequence ID" value="NZ_JADCKB010000024.1"/>
</dbReference>
<reference evidence="1" key="1">
    <citation type="submission" date="2020-10" db="EMBL/GenBank/DDBJ databases">
        <title>ChiBAC.</title>
        <authorList>
            <person name="Zenner C."/>
            <person name="Hitch T.C.A."/>
            <person name="Clavel T."/>
        </authorList>
    </citation>
    <scope>NUCLEOTIDE SEQUENCE</scope>
    <source>
        <strain evidence="1">DSM 107454</strain>
    </source>
</reference>
<dbReference type="InterPro" id="IPR041895">
    <property type="entry name" value="ArdA_dom1"/>
</dbReference>